<dbReference type="GO" id="GO:0016874">
    <property type="term" value="F:ligase activity"/>
    <property type="evidence" value="ECO:0007669"/>
    <property type="project" value="UniProtKB-KW"/>
</dbReference>
<comment type="cofactor">
    <cofactor evidence="2">
        <name>Mg(2+)</name>
        <dbReference type="ChEBI" id="CHEBI:18420"/>
    </cofactor>
</comment>
<protein>
    <submittedName>
        <fullName evidence="9">Biotin carboxylase</fullName>
    </submittedName>
</protein>
<evidence type="ECO:0000256" key="3">
    <source>
        <dbReference type="ARBA" id="ARBA00022598"/>
    </source>
</evidence>
<feature type="domain" description="ATP-grasp" evidence="8">
    <location>
        <begin position="107"/>
        <end position="304"/>
    </location>
</feature>
<sequence length="397" mass="44391">MKKILLLGGSAQQVVAIEKAKELGYYTVLCDYLTDNPGQHHADKFYLLSTTDKEAVLEIAKKEAIDGIVAYASDPAAPTAAYVSEQLGLSTNPYQSVETLCNKDKFRKFLLDNGFNSPKANGYTSVEAALNDITKYQLPIIIKPVDSSGSKGVTVVRTLDNVEVAINFAFKFSRGKRIVVEEFIEKKHPYLVGGDIFVKDGQVILWGLLNCHRDNNVNSLVPVGKSYPLTLTEENINNIKTTLQLIVDKLEFKTGAMNIELIVDKNNRVFPIDIGPRNGGNMIPELLANIFNVDVVEMTIQSAMGNDFTVLMNNDKGYYATYNLHSSKDGIFNQIQYHESLKPFIMRECIYKEPGAQVEFFDNAAKALGILFLKFDTKEQMDQYMGNMETYIDVILD</sequence>
<organism evidence="9 10">
    <name type="scientific">Granulicatella balaenopterae</name>
    <dbReference type="NCBI Taxonomy" id="137733"/>
    <lineage>
        <taxon>Bacteria</taxon>
        <taxon>Bacillati</taxon>
        <taxon>Bacillota</taxon>
        <taxon>Bacilli</taxon>
        <taxon>Lactobacillales</taxon>
        <taxon>Carnobacteriaceae</taxon>
        <taxon>Granulicatella</taxon>
    </lineage>
</organism>
<dbReference type="InterPro" id="IPR016185">
    <property type="entry name" value="PreATP-grasp_dom_sf"/>
</dbReference>
<accession>A0A1H9KA58</accession>
<evidence type="ECO:0000313" key="9">
    <source>
        <dbReference type="EMBL" id="SEQ95783.1"/>
    </source>
</evidence>
<dbReference type="AlphaFoldDB" id="A0A1H9KA58"/>
<gene>
    <name evidence="9" type="ORF">SAMN05421767_11234</name>
</gene>
<evidence type="ECO:0000256" key="7">
    <source>
        <dbReference type="PROSITE-ProRule" id="PRU00409"/>
    </source>
</evidence>
<dbReference type="InterPro" id="IPR011761">
    <property type="entry name" value="ATP-grasp"/>
</dbReference>
<dbReference type="OrthoDB" id="9803907at2"/>
<evidence type="ECO:0000256" key="5">
    <source>
        <dbReference type="ARBA" id="ARBA00022840"/>
    </source>
</evidence>
<evidence type="ECO:0000259" key="8">
    <source>
        <dbReference type="PROSITE" id="PS50975"/>
    </source>
</evidence>
<dbReference type="GO" id="GO:0046872">
    <property type="term" value="F:metal ion binding"/>
    <property type="evidence" value="ECO:0007669"/>
    <property type="project" value="InterPro"/>
</dbReference>
<evidence type="ECO:0000256" key="1">
    <source>
        <dbReference type="ARBA" id="ARBA00001936"/>
    </source>
</evidence>
<dbReference type="Proteomes" id="UP000198556">
    <property type="component" value="Unassembled WGS sequence"/>
</dbReference>
<dbReference type="InterPro" id="IPR052032">
    <property type="entry name" value="ATP-dep_AA_Ligase"/>
</dbReference>
<dbReference type="RefSeq" id="WP_089746447.1">
    <property type="nucleotide sequence ID" value="NZ_FOGF01000012.1"/>
</dbReference>
<keyword evidence="5 7" id="KW-0067">ATP-binding</keyword>
<keyword evidence="4 7" id="KW-0547">Nucleotide-binding</keyword>
<dbReference type="PROSITE" id="PS50975">
    <property type="entry name" value="ATP_GRASP"/>
    <property type="match status" value="1"/>
</dbReference>
<keyword evidence="10" id="KW-1185">Reference proteome</keyword>
<dbReference type="Gene3D" id="3.30.1490.20">
    <property type="entry name" value="ATP-grasp fold, A domain"/>
    <property type="match status" value="1"/>
</dbReference>
<dbReference type="PANTHER" id="PTHR43585">
    <property type="entry name" value="FUMIPYRROLE BIOSYNTHESIS PROTEIN C"/>
    <property type="match status" value="1"/>
</dbReference>
<dbReference type="STRING" id="137733.SAMN05421767_11234"/>
<evidence type="ECO:0000313" key="10">
    <source>
        <dbReference type="Proteomes" id="UP000198556"/>
    </source>
</evidence>
<name>A0A1H9KA58_9LACT</name>
<evidence type="ECO:0000256" key="4">
    <source>
        <dbReference type="ARBA" id="ARBA00022741"/>
    </source>
</evidence>
<reference evidence="9 10" key="1">
    <citation type="submission" date="2016-10" db="EMBL/GenBank/DDBJ databases">
        <authorList>
            <person name="de Groot N.N."/>
        </authorList>
    </citation>
    <scope>NUCLEOTIDE SEQUENCE [LARGE SCALE GENOMIC DNA]</scope>
    <source>
        <strain evidence="9 10">DSM 15827</strain>
    </source>
</reference>
<keyword evidence="3" id="KW-0436">Ligase</keyword>
<dbReference type="GO" id="GO:0005524">
    <property type="term" value="F:ATP binding"/>
    <property type="evidence" value="ECO:0007669"/>
    <property type="project" value="UniProtKB-UniRule"/>
</dbReference>
<dbReference type="Gene3D" id="3.30.470.20">
    <property type="entry name" value="ATP-grasp fold, B domain"/>
    <property type="match status" value="1"/>
</dbReference>
<dbReference type="InterPro" id="IPR013815">
    <property type="entry name" value="ATP_grasp_subdomain_1"/>
</dbReference>
<dbReference type="Pfam" id="PF13535">
    <property type="entry name" value="ATP-grasp_4"/>
    <property type="match status" value="1"/>
</dbReference>
<dbReference type="EMBL" id="FOGF01000012">
    <property type="protein sequence ID" value="SEQ95783.1"/>
    <property type="molecule type" value="Genomic_DNA"/>
</dbReference>
<proteinExistence type="predicted"/>
<dbReference type="SUPFAM" id="SSF56059">
    <property type="entry name" value="Glutathione synthetase ATP-binding domain-like"/>
    <property type="match status" value="1"/>
</dbReference>
<keyword evidence="6" id="KW-0464">Manganese</keyword>
<dbReference type="SUPFAM" id="SSF52440">
    <property type="entry name" value="PreATP-grasp domain"/>
    <property type="match status" value="1"/>
</dbReference>
<evidence type="ECO:0000256" key="2">
    <source>
        <dbReference type="ARBA" id="ARBA00001946"/>
    </source>
</evidence>
<dbReference type="PANTHER" id="PTHR43585:SF2">
    <property type="entry name" value="ATP-GRASP ENZYME FSQD"/>
    <property type="match status" value="1"/>
</dbReference>
<comment type="cofactor">
    <cofactor evidence="1">
        <name>Mn(2+)</name>
        <dbReference type="ChEBI" id="CHEBI:29035"/>
    </cofactor>
</comment>
<dbReference type="Gene3D" id="3.40.50.20">
    <property type="match status" value="1"/>
</dbReference>
<evidence type="ECO:0000256" key="6">
    <source>
        <dbReference type="ARBA" id="ARBA00023211"/>
    </source>
</evidence>